<dbReference type="InterPro" id="IPR036098">
    <property type="entry name" value="Thymidylate_synthase_ThyX_sf"/>
</dbReference>
<evidence type="ECO:0000313" key="1">
    <source>
        <dbReference type="EMBL" id="ATY85516.1"/>
    </source>
</evidence>
<accession>A0A2K8N835</accession>
<dbReference type="PANTHER" id="PTHR34934">
    <property type="entry name" value="FLAVIN-DEPENDENT THYMIDYLATE SYNTHASE"/>
    <property type="match status" value="1"/>
</dbReference>
<protein>
    <submittedName>
        <fullName evidence="1">Thymidylate synthase</fullName>
    </submittedName>
</protein>
<dbReference type="GO" id="GO:0004799">
    <property type="term" value="F:thymidylate synthase activity"/>
    <property type="evidence" value="ECO:0007669"/>
    <property type="project" value="TreeGrafter"/>
</dbReference>
<dbReference type="OrthoDB" id="9780625at2"/>
<dbReference type="InterPro" id="IPR003669">
    <property type="entry name" value="Thymidylate_synthase_ThyX"/>
</dbReference>
<dbReference type="Gene3D" id="3.30.1360.170">
    <property type="match status" value="2"/>
</dbReference>
<dbReference type="GO" id="GO:0070402">
    <property type="term" value="F:NADPH binding"/>
    <property type="evidence" value="ECO:0007669"/>
    <property type="project" value="TreeGrafter"/>
</dbReference>
<dbReference type="AlphaFoldDB" id="A0A2K8N835"/>
<evidence type="ECO:0000313" key="2">
    <source>
        <dbReference type="Proteomes" id="UP000231932"/>
    </source>
</evidence>
<dbReference type="CDD" id="cd20175">
    <property type="entry name" value="ThyX"/>
    <property type="match status" value="2"/>
</dbReference>
<dbReference type="GO" id="GO:0050660">
    <property type="term" value="F:flavin adenine dinucleotide binding"/>
    <property type="evidence" value="ECO:0007669"/>
    <property type="project" value="InterPro"/>
</dbReference>
<proteinExistence type="predicted"/>
<dbReference type="RefSeq" id="WP_100668286.1">
    <property type="nucleotide sequence ID" value="NZ_CP024955.1"/>
</dbReference>
<dbReference type="GO" id="GO:0050797">
    <property type="term" value="F:thymidylate synthase (FAD) activity"/>
    <property type="evidence" value="ECO:0007669"/>
    <property type="project" value="InterPro"/>
</dbReference>
<dbReference type="Proteomes" id="UP000231932">
    <property type="component" value="Chromosome"/>
</dbReference>
<gene>
    <name evidence="1" type="ORF">CVV65_11760</name>
</gene>
<organism evidence="1 2">
    <name type="scientific">Kyrpidia spormannii</name>
    <dbReference type="NCBI Taxonomy" id="2055160"/>
    <lineage>
        <taxon>Bacteria</taxon>
        <taxon>Bacillati</taxon>
        <taxon>Bacillota</taxon>
        <taxon>Bacilli</taxon>
        <taxon>Bacillales</taxon>
        <taxon>Alicyclobacillaceae</taxon>
        <taxon>Kyrpidia</taxon>
    </lineage>
</organism>
<dbReference type="EMBL" id="CP024955">
    <property type="protein sequence ID" value="ATY85516.1"/>
    <property type="molecule type" value="Genomic_DNA"/>
</dbReference>
<dbReference type="PANTHER" id="PTHR34934:SF1">
    <property type="entry name" value="FLAVIN-DEPENDENT THYMIDYLATE SYNTHASE"/>
    <property type="match status" value="1"/>
</dbReference>
<sequence>MNSLLTYVSNLDRRVFTIDNLPEEVIAVVFAYVSRSPKGFRENLAKLLEEGQLQGVRAVSGDAGAERAQKIAGDFHERWVIGYGHSSVAEHAVVHVGIEGISRLASAELELGSRFNSFTEYSQRYQRPRRGAVYFPPELQRDPEALNLYKGLQDRAFDVYEALYKGLVGEFARRVPRRDGESERSHRIRVEKAAFEDARYALTLATLTNLGLTGNGRALRDAIVHLLSGPYAECRDLAVELAQEVAGRLPTLLRHISPSDYLRGLARTWAVGTHGQDSGGARSGPEVEWLSLPDYRESLVALVTGLWLAHGGYDFEEARRRAEGMDSEDLEDMIRLSWEKLTVHDHPHGAFKTVVYRILLRVSEANWHQLLRHNRGADFTYGVPGGAGGWVIPPRVEEAGLAGLLTDFLTYSDEVREKIRGLCPEAVPYCVTNAHRREVVMTVNLWELYHLINLRTSPEAQWDIRQAFEMIDRELRDRHPALIGGARRRSGVEAGPGVGR</sequence>
<keyword evidence="2" id="KW-1185">Reference proteome</keyword>
<reference evidence="2" key="1">
    <citation type="submission" date="2017-11" db="EMBL/GenBank/DDBJ databases">
        <title>Complete Genome Sequence of Kyrpidia sp. Strain EA-1, a thermophilic, hydrogen-oxidizing Bacterium, isolated from the Azores.</title>
        <authorList>
            <person name="Reiner J.E."/>
            <person name="Lapp C.J."/>
            <person name="Bunk B."/>
            <person name="Gescher J."/>
        </authorList>
    </citation>
    <scope>NUCLEOTIDE SEQUENCE [LARGE SCALE GENOMIC DNA]</scope>
    <source>
        <strain evidence="2">EA-1</strain>
    </source>
</reference>
<name>A0A2K8N835_9BACL</name>
<dbReference type="KEGG" id="kyr:CVV65_11760"/>
<dbReference type="Pfam" id="PF02511">
    <property type="entry name" value="Thy1"/>
    <property type="match status" value="2"/>
</dbReference>
<dbReference type="SUPFAM" id="SSF69796">
    <property type="entry name" value="Thymidylate synthase-complementing protein Thy1"/>
    <property type="match status" value="2"/>
</dbReference>
<dbReference type="PROSITE" id="PS51331">
    <property type="entry name" value="THYX"/>
    <property type="match status" value="2"/>
</dbReference>
<dbReference type="GO" id="GO:0006231">
    <property type="term" value="P:dTMP biosynthetic process"/>
    <property type="evidence" value="ECO:0007669"/>
    <property type="project" value="InterPro"/>
</dbReference>